<sequence length="122" mass="13448">MKNVTSTFKIGGNGIKPSEINISNNDRDLLHDRVKSNCGEISQEQQPDVLANIASPIIKGTLGHAIFERILGNGAMGECPYIIYRNIAKVSNLPPTPTDDTSPQEEDWRYYASLFLGILSRS</sequence>
<reference evidence="1 2" key="1">
    <citation type="submission" date="2024-09" db="EMBL/GenBank/DDBJ databases">
        <authorList>
            <person name="Sun Q."/>
            <person name="Mori K."/>
        </authorList>
    </citation>
    <scope>NUCLEOTIDE SEQUENCE [LARGE SCALE GENOMIC DNA]</scope>
    <source>
        <strain evidence="1 2">CCM 7415</strain>
    </source>
</reference>
<name>A0ABV6G1G1_9GAMM</name>
<dbReference type="EMBL" id="JBHLVX010000014">
    <property type="protein sequence ID" value="MFC0267246.1"/>
    <property type="molecule type" value="Genomic_DNA"/>
</dbReference>
<accession>A0ABV6G1G1</accession>
<proteinExistence type="predicted"/>
<dbReference type="RefSeq" id="WP_156826902.1">
    <property type="nucleotide sequence ID" value="NZ_JBHLVX010000014.1"/>
</dbReference>
<protein>
    <submittedName>
        <fullName evidence="1">Uncharacterized protein</fullName>
    </submittedName>
</protein>
<evidence type="ECO:0000313" key="1">
    <source>
        <dbReference type="EMBL" id="MFC0267246.1"/>
    </source>
</evidence>
<comment type="caution">
    <text evidence="1">The sequence shown here is derived from an EMBL/GenBank/DDBJ whole genome shotgun (WGS) entry which is preliminary data.</text>
</comment>
<evidence type="ECO:0000313" key="2">
    <source>
        <dbReference type="Proteomes" id="UP001589814"/>
    </source>
</evidence>
<keyword evidence="2" id="KW-1185">Reference proteome</keyword>
<dbReference type="Proteomes" id="UP001589814">
    <property type="component" value="Unassembled WGS sequence"/>
</dbReference>
<gene>
    <name evidence="1" type="ORF">ACFFHW_04380</name>
</gene>
<organism evidence="1 2">
    <name type="scientific">Kushneria aurantia</name>
    <dbReference type="NCBI Taxonomy" id="504092"/>
    <lineage>
        <taxon>Bacteria</taxon>
        <taxon>Pseudomonadati</taxon>
        <taxon>Pseudomonadota</taxon>
        <taxon>Gammaproteobacteria</taxon>
        <taxon>Oceanospirillales</taxon>
        <taxon>Halomonadaceae</taxon>
        <taxon>Kushneria</taxon>
    </lineage>
</organism>